<name>F2K440_MARM1</name>
<dbReference type="PATRIC" id="fig|717774.3.peg.2203"/>
<dbReference type="OrthoDB" id="9805416at2"/>
<dbReference type="AlphaFoldDB" id="F2K440"/>
<dbReference type="CDD" id="cd12162">
    <property type="entry name" value="2-Hacid_dh_4"/>
    <property type="match status" value="1"/>
</dbReference>
<dbReference type="SUPFAM" id="SSF52283">
    <property type="entry name" value="Formate/glycerate dehydrogenase catalytic domain-like"/>
    <property type="match status" value="1"/>
</dbReference>
<dbReference type="KEGG" id="mme:Marme_2139"/>
<protein>
    <submittedName>
        <fullName evidence="7">Glycerate dehydrogenase</fullName>
        <ecNumber evidence="7">1.1.1.29</ecNumber>
    </submittedName>
</protein>
<dbReference type="eggNOG" id="COG1052">
    <property type="taxonomic scope" value="Bacteria"/>
</dbReference>
<gene>
    <name evidence="7" type="ordered locus">Marme_2139</name>
</gene>
<dbReference type="GO" id="GO:0051287">
    <property type="term" value="F:NAD binding"/>
    <property type="evidence" value="ECO:0007669"/>
    <property type="project" value="InterPro"/>
</dbReference>
<dbReference type="Proteomes" id="UP000001062">
    <property type="component" value="Chromosome"/>
</dbReference>
<feature type="domain" description="D-isomer specific 2-hydroxyacid dehydrogenase NAD-binding" evidence="6">
    <location>
        <begin position="105"/>
        <end position="285"/>
    </location>
</feature>
<accession>F2K440</accession>
<proteinExistence type="inferred from homology"/>
<dbReference type="RefSeq" id="WP_013661287.1">
    <property type="nucleotide sequence ID" value="NC_015276.1"/>
</dbReference>
<sequence>MKAVFLDRGSFPSHIDIRMPEGIELINYHNTSEADVAERIVDADIVLTNKVPLKKEAIERATKLKLVQVMATGTNNVDSEFCQQANIAVQNVEGYSTVSVPEHTFSLMLALRRNLFQYIDDVKKGKWGRSEFFCFMDYPIKDLAGSRIAIYGSGALGTQVSVIAKAFGMEPCFVERKNAPHVRDGYIAFEEAITTADIHTFHCPLTPENKNTISDSEFDAMKPSALLINTGRGGLIDEEALIRALEKNKIAGAAFDVATIEPMPKTHPLNTLQDFPNFLLTPHIAWASDGAMQKLVSIAVSRISNFIETSQ</sequence>
<dbReference type="Pfam" id="PF02826">
    <property type="entry name" value="2-Hacid_dh_C"/>
    <property type="match status" value="1"/>
</dbReference>
<dbReference type="InterPro" id="IPR006139">
    <property type="entry name" value="D-isomer_2_OHA_DH_cat_dom"/>
</dbReference>
<feature type="domain" description="D-isomer specific 2-hydroxyacid dehydrogenase catalytic" evidence="5">
    <location>
        <begin position="23"/>
        <end position="309"/>
    </location>
</feature>
<dbReference type="InterPro" id="IPR036291">
    <property type="entry name" value="NAD(P)-bd_dom_sf"/>
</dbReference>
<evidence type="ECO:0000259" key="6">
    <source>
        <dbReference type="Pfam" id="PF02826"/>
    </source>
</evidence>
<dbReference type="EMBL" id="CP002583">
    <property type="protein sequence ID" value="ADZ91382.1"/>
    <property type="molecule type" value="Genomic_DNA"/>
</dbReference>
<keyword evidence="8" id="KW-1185">Reference proteome</keyword>
<organism evidence="7 8">
    <name type="scientific">Marinomonas mediterranea (strain ATCC 700492 / JCM 21426 / NBRC 103028 / MMB-1)</name>
    <dbReference type="NCBI Taxonomy" id="717774"/>
    <lineage>
        <taxon>Bacteria</taxon>
        <taxon>Pseudomonadati</taxon>
        <taxon>Pseudomonadota</taxon>
        <taxon>Gammaproteobacteria</taxon>
        <taxon>Oceanospirillales</taxon>
        <taxon>Oceanospirillaceae</taxon>
        <taxon>Marinomonas</taxon>
    </lineage>
</organism>
<dbReference type="EC" id="1.1.1.29" evidence="7"/>
<evidence type="ECO:0000259" key="5">
    <source>
        <dbReference type="Pfam" id="PF00389"/>
    </source>
</evidence>
<dbReference type="InterPro" id="IPR006140">
    <property type="entry name" value="D-isomer_DH_NAD-bd"/>
</dbReference>
<dbReference type="PROSITE" id="PS00671">
    <property type="entry name" value="D_2_HYDROXYACID_DH_3"/>
    <property type="match status" value="1"/>
</dbReference>
<dbReference type="STRING" id="717774.Marme_2139"/>
<dbReference type="Gene3D" id="3.40.50.720">
    <property type="entry name" value="NAD(P)-binding Rossmann-like Domain"/>
    <property type="match status" value="2"/>
</dbReference>
<evidence type="ECO:0000256" key="4">
    <source>
        <dbReference type="RuleBase" id="RU003719"/>
    </source>
</evidence>
<evidence type="ECO:0000256" key="2">
    <source>
        <dbReference type="ARBA" id="ARBA00023002"/>
    </source>
</evidence>
<keyword evidence="3" id="KW-0520">NAD</keyword>
<evidence type="ECO:0000313" key="7">
    <source>
        <dbReference type="EMBL" id="ADZ91382.1"/>
    </source>
</evidence>
<evidence type="ECO:0000256" key="3">
    <source>
        <dbReference type="ARBA" id="ARBA00023027"/>
    </source>
</evidence>
<dbReference type="PANTHER" id="PTHR43761:SF1">
    <property type="entry name" value="D-ISOMER SPECIFIC 2-HYDROXYACID DEHYDROGENASE CATALYTIC DOMAIN-CONTAINING PROTEIN-RELATED"/>
    <property type="match status" value="1"/>
</dbReference>
<dbReference type="InterPro" id="IPR050418">
    <property type="entry name" value="D-iso_2-hydroxyacid_DH_PdxB"/>
</dbReference>
<dbReference type="GO" id="GO:0008465">
    <property type="term" value="F:hydroxypyruvate reductase (NADH) activity"/>
    <property type="evidence" value="ECO:0007669"/>
    <property type="project" value="UniProtKB-EC"/>
</dbReference>
<evidence type="ECO:0000313" key="8">
    <source>
        <dbReference type="Proteomes" id="UP000001062"/>
    </source>
</evidence>
<dbReference type="HOGENOM" id="CLU_019796_1_3_6"/>
<dbReference type="SUPFAM" id="SSF51735">
    <property type="entry name" value="NAD(P)-binding Rossmann-fold domains"/>
    <property type="match status" value="1"/>
</dbReference>
<dbReference type="PANTHER" id="PTHR43761">
    <property type="entry name" value="D-ISOMER SPECIFIC 2-HYDROXYACID DEHYDROGENASE FAMILY PROTEIN (AFU_ORTHOLOGUE AFUA_1G13630)"/>
    <property type="match status" value="1"/>
</dbReference>
<comment type="similarity">
    <text evidence="1 4">Belongs to the D-isomer specific 2-hydroxyacid dehydrogenase family.</text>
</comment>
<reference evidence="7 8" key="1">
    <citation type="journal article" date="2012" name="Stand. Genomic Sci.">
        <title>Complete genome sequence of the melanogenic marine bacterium Marinomonas mediterranea type strain (MMB-1(T)).</title>
        <authorList>
            <person name="Lucas-Elio P."/>
            <person name="Goodwin L."/>
            <person name="Woyke T."/>
            <person name="Pitluck S."/>
            <person name="Nolan M."/>
            <person name="Kyrpides N.C."/>
            <person name="Detter J.C."/>
            <person name="Copeland A."/>
            <person name="Teshima H."/>
            <person name="Bruce D."/>
            <person name="Detter C."/>
            <person name="Tapia R."/>
            <person name="Han S."/>
            <person name="Land M.L."/>
            <person name="Ivanova N."/>
            <person name="Mikhailova N."/>
            <person name="Johnston A.W."/>
            <person name="Sanchez-Amat A."/>
        </authorList>
    </citation>
    <scope>NUCLEOTIDE SEQUENCE [LARGE SCALE GENOMIC DNA]</scope>
    <source>
        <strain evidence="8">ATCC 700492 / JCM 21426 / NBRC 103028 / MMB-1</strain>
    </source>
</reference>
<keyword evidence="2 4" id="KW-0560">Oxidoreductase</keyword>
<dbReference type="InterPro" id="IPR029753">
    <property type="entry name" value="D-isomer_DH_CS"/>
</dbReference>
<dbReference type="Pfam" id="PF00389">
    <property type="entry name" value="2-Hacid_dh"/>
    <property type="match status" value="1"/>
</dbReference>
<evidence type="ECO:0000256" key="1">
    <source>
        <dbReference type="ARBA" id="ARBA00005854"/>
    </source>
</evidence>